<dbReference type="EMBL" id="JACTNZ010000013">
    <property type="protein sequence ID" value="KAG5516641.1"/>
    <property type="molecule type" value="Genomic_DNA"/>
</dbReference>
<sequence>MHYIFEHKFCKYYIDSLIGYFIIVHIQIPIIVSKVCDCVILSILEGTLYTAPNPPSPSLLSNEKLPVAETMMLRSKYVEALTLSKCSDISSLATPDRDLTANAQRQISIAVDFSDESVCTGDE</sequence>
<reference evidence="1 2" key="1">
    <citation type="submission" date="2020-08" db="EMBL/GenBank/DDBJ databases">
        <title>Plant Genome Project.</title>
        <authorList>
            <person name="Zhang R.-G."/>
        </authorList>
    </citation>
    <scope>NUCLEOTIDE SEQUENCE [LARGE SCALE GENOMIC DNA]</scope>
    <source>
        <strain evidence="1">WSP0</strain>
        <tissue evidence="1">Leaf</tissue>
    </source>
</reference>
<comment type="caution">
    <text evidence="1">The sequence shown here is derived from an EMBL/GenBank/DDBJ whole genome shotgun (WGS) entry which is preliminary data.</text>
</comment>
<evidence type="ECO:0000313" key="1">
    <source>
        <dbReference type="EMBL" id="KAG5516641.1"/>
    </source>
</evidence>
<keyword evidence="2" id="KW-1185">Reference proteome</keyword>
<dbReference type="Proteomes" id="UP000823749">
    <property type="component" value="Chromosome 13"/>
</dbReference>
<name>A0AAV6HX09_9ERIC</name>
<protein>
    <submittedName>
        <fullName evidence="1">Uncharacterized protein</fullName>
    </submittedName>
</protein>
<proteinExistence type="predicted"/>
<dbReference type="AlphaFoldDB" id="A0AAV6HX09"/>
<evidence type="ECO:0000313" key="2">
    <source>
        <dbReference type="Proteomes" id="UP000823749"/>
    </source>
</evidence>
<organism evidence="1 2">
    <name type="scientific">Rhododendron griersonianum</name>
    <dbReference type="NCBI Taxonomy" id="479676"/>
    <lineage>
        <taxon>Eukaryota</taxon>
        <taxon>Viridiplantae</taxon>
        <taxon>Streptophyta</taxon>
        <taxon>Embryophyta</taxon>
        <taxon>Tracheophyta</taxon>
        <taxon>Spermatophyta</taxon>
        <taxon>Magnoliopsida</taxon>
        <taxon>eudicotyledons</taxon>
        <taxon>Gunneridae</taxon>
        <taxon>Pentapetalae</taxon>
        <taxon>asterids</taxon>
        <taxon>Ericales</taxon>
        <taxon>Ericaceae</taxon>
        <taxon>Ericoideae</taxon>
        <taxon>Rhodoreae</taxon>
        <taxon>Rhododendron</taxon>
    </lineage>
</organism>
<accession>A0AAV6HX09</accession>
<gene>
    <name evidence="1" type="ORF">RHGRI_037391</name>
</gene>